<accession>A0A4R0N9R7</accession>
<sequence length="304" mass="33583">MKTLRYSLTIAGIAFGSSLFAQSGFSGKIKAEYVPFSNYVRPIDSLKTGSTSDFKRIQAAFSIPISTTLDELGRPKIWAVGVEGSYAKMTNRNYEEPLFPTEMLNAQIGLIHSRHISKTWSIMAMASVGVYTDMEEISSKDLLAQGGVLFIKHFNPRLALGVGPVLTNAFGVPMVMPGLYFNWSTQGRYKLQINFPNGIEFGAKLSDAVELKTVVELSGMTAEVNRNNTSMLLGYQQVVAGLRPEIKLSKSLSIQLTAGTSLARSFSLTSRRLKDFFKMKDEADPRFTTTFYGSAGLSWNFSKR</sequence>
<dbReference type="Pfam" id="PF19783">
    <property type="entry name" value="DUF6268"/>
    <property type="match status" value="1"/>
</dbReference>
<keyword evidence="5" id="KW-1185">Reference proteome</keyword>
<evidence type="ECO:0000256" key="1">
    <source>
        <dbReference type="SAM" id="SignalP"/>
    </source>
</evidence>
<comment type="caution">
    <text evidence="4">The sequence shown here is derived from an EMBL/GenBank/DDBJ whole genome shotgun (WGS) entry which is preliminary data.</text>
</comment>
<gene>
    <name evidence="3" type="ORF">EZ444_08840</name>
    <name evidence="4" type="ORF">FBD94_20220</name>
</gene>
<dbReference type="OrthoDB" id="665720at2"/>
<evidence type="ECO:0000313" key="4">
    <source>
        <dbReference type="EMBL" id="TKC57608.1"/>
    </source>
</evidence>
<evidence type="ECO:0000313" key="6">
    <source>
        <dbReference type="Proteomes" id="UP000309594"/>
    </source>
</evidence>
<name>A0A4U1G2A4_9SPHI</name>
<dbReference type="InterPro" id="IPR046235">
    <property type="entry name" value="DUF6268"/>
</dbReference>
<feature type="domain" description="DUF6268" evidence="2">
    <location>
        <begin position="18"/>
        <end position="300"/>
    </location>
</feature>
<protein>
    <recommendedName>
        <fullName evidence="2">DUF6268 domain-containing protein</fullName>
    </recommendedName>
</protein>
<dbReference type="Proteomes" id="UP000291117">
    <property type="component" value="Unassembled WGS sequence"/>
</dbReference>
<feature type="chain" id="PRO_5040598253" description="DUF6268 domain-containing protein" evidence="1">
    <location>
        <begin position="22"/>
        <end position="304"/>
    </location>
</feature>
<feature type="signal peptide" evidence="1">
    <location>
        <begin position="1"/>
        <end position="21"/>
    </location>
</feature>
<dbReference type="RefSeq" id="WP_131608370.1">
    <property type="nucleotide sequence ID" value="NZ_SJSM01000004.1"/>
</dbReference>
<dbReference type="AlphaFoldDB" id="A0A4U1G2A4"/>
<evidence type="ECO:0000313" key="5">
    <source>
        <dbReference type="Proteomes" id="UP000291117"/>
    </source>
</evidence>
<organism evidence="4 6">
    <name type="scientific">Pedobacter hiemivivus</name>
    <dbReference type="NCBI Taxonomy" id="2530454"/>
    <lineage>
        <taxon>Bacteria</taxon>
        <taxon>Pseudomonadati</taxon>
        <taxon>Bacteroidota</taxon>
        <taxon>Sphingobacteriia</taxon>
        <taxon>Sphingobacteriales</taxon>
        <taxon>Sphingobacteriaceae</taxon>
        <taxon>Pedobacter</taxon>
    </lineage>
</organism>
<reference evidence="3 5" key="1">
    <citation type="submission" date="2019-02" db="EMBL/GenBank/DDBJ databases">
        <title>Pedobacter sp. RP-3-8 sp. nov., isolated from Arctic soil.</title>
        <authorList>
            <person name="Dahal R.H."/>
        </authorList>
    </citation>
    <scope>NUCLEOTIDE SEQUENCE [LARGE SCALE GENOMIC DNA]</scope>
    <source>
        <strain evidence="3 5">RP-3-8</strain>
    </source>
</reference>
<reference evidence="4 6" key="2">
    <citation type="submission" date="2019-04" db="EMBL/GenBank/DDBJ databases">
        <title>Pedobacter sp. RP-1-16 sp. nov., isolated from Arctic soil.</title>
        <authorList>
            <person name="Dahal R.H."/>
            <person name="Kim D.-U."/>
        </authorList>
    </citation>
    <scope>NUCLEOTIDE SEQUENCE [LARGE SCALE GENOMIC DNA]</scope>
    <source>
        <strain evidence="4 6">RP-1-16</strain>
    </source>
</reference>
<dbReference type="EMBL" id="SJSM01000004">
    <property type="protein sequence ID" value="TCC96958.1"/>
    <property type="molecule type" value="Genomic_DNA"/>
</dbReference>
<dbReference type="EMBL" id="SWDX01000009">
    <property type="protein sequence ID" value="TKC57608.1"/>
    <property type="molecule type" value="Genomic_DNA"/>
</dbReference>
<evidence type="ECO:0000313" key="3">
    <source>
        <dbReference type="EMBL" id="TCC96958.1"/>
    </source>
</evidence>
<accession>A0A4U1G2A4</accession>
<evidence type="ECO:0000259" key="2">
    <source>
        <dbReference type="Pfam" id="PF19783"/>
    </source>
</evidence>
<dbReference type="Proteomes" id="UP000309594">
    <property type="component" value="Unassembled WGS sequence"/>
</dbReference>
<keyword evidence="1" id="KW-0732">Signal</keyword>
<proteinExistence type="predicted"/>